<dbReference type="AlphaFoldDB" id="A0AAN9F9Q3"/>
<accession>A0AAN9F9Q3</accession>
<evidence type="ECO:0000313" key="8">
    <source>
        <dbReference type="Proteomes" id="UP001372338"/>
    </source>
</evidence>
<comment type="subcellular location">
    <subcellularLocation>
        <location evidence="1">Nucleus</location>
    </subcellularLocation>
</comment>
<keyword evidence="3" id="KW-0238">DNA-binding</keyword>
<dbReference type="PANTHER" id="PTHR11945">
    <property type="entry name" value="MADS BOX PROTEIN"/>
    <property type="match status" value="1"/>
</dbReference>
<evidence type="ECO:0000313" key="7">
    <source>
        <dbReference type="EMBL" id="KAK7269955.1"/>
    </source>
</evidence>
<dbReference type="GO" id="GO:0000981">
    <property type="term" value="F:DNA-binding transcription factor activity, RNA polymerase II-specific"/>
    <property type="evidence" value="ECO:0007669"/>
    <property type="project" value="TreeGrafter"/>
</dbReference>
<keyword evidence="8" id="KW-1185">Reference proteome</keyword>
<dbReference type="SMART" id="SM00432">
    <property type="entry name" value="MADS"/>
    <property type="match status" value="1"/>
</dbReference>
<evidence type="ECO:0000259" key="6">
    <source>
        <dbReference type="PROSITE" id="PS50066"/>
    </source>
</evidence>
<evidence type="ECO:0000256" key="4">
    <source>
        <dbReference type="ARBA" id="ARBA00023163"/>
    </source>
</evidence>
<feature type="domain" description="MADS-box" evidence="6">
    <location>
        <begin position="12"/>
        <end position="72"/>
    </location>
</feature>
<dbReference type="InterPro" id="IPR002100">
    <property type="entry name" value="TF_MADSbox"/>
</dbReference>
<dbReference type="Pfam" id="PF00319">
    <property type="entry name" value="SRF-TF"/>
    <property type="match status" value="1"/>
</dbReference>
<reference evidence="7 8" key="1">
    <citation type="submission" date="2024-01" db="EMBL/GenBank/DDBJ databases">
        <title>The genomes of 5 underutilized Papilionoideae crops provide insights into root nodulation and disease resistanc.</title>
        <authorList>
            <person name="Yuan L."/>
        </authorList>
    </citation>
    <scope>NUCLEOTIDE SEQUENCE [LARGE SCALE GENOMIC DNA]</scope>
    <source>
        <strain evidence="7">ZHUSHIDOU_FW_LH</strain>
        <tissue evidence="7">Leaf</tissue>
    </source>
</reference>
<evidence type="ECO:0000256" key="2">
    <source>
        <dbReference type="ARBA" id="ARBA00023015"/>
    </source>
</evidence>
<dbReference type="GO" id="GO:0000978">
    <property type="term" value="F:RNA polymerase II cis-regulatory region sequence-specific DNA binding"/>
    <property type="evidence" value="ECO:0007669"/>
    <property type="project" value="TreeGrafter"/>
</dbReference>
<evidence type="ECO:0000256" key="3">
    <source>
        <dbReference type="ARBA" id="ARBA00023125"/>
    </source>
</evidence>
<dbReference type="EMBL" id="JAYWIO010000004">
    <property type="protein sequence ID" value="KAK7269955.1"/>
    <property type="molecule type" value="Genomic_DNA"/>
</dbReference>
<comment type="caution">
    <text evidence="7">The sequence shown here is derived from an EMBL/GenBank/DDBJ whole genome shotgun (WGS) entry which is preliminary data.</text>
</comment>
<keyword evidence="4" id="KW-0804">Transcription</keyword>
<dbReference type="SUPFAM" id="SSF55455">
    <property type="entry name" value="SRF-like"/>
    <property type="match status" value="1"/>
</dbReference>
<keyword evidence="5" id="KW-0539">Nucleus</keyword>
<evidence type="ECO:0000256" key="5">
    <source>
        <dbReference type="ARBA" id="ARBA00023242"/>
    </source>
</evidence>
<name>A0AAN9F9Q3_CROPI</name>
<dbReference type="PANTHER" id="PTHR11945:SF762">
    <property type="entry name" value="AGAMOUS-LIKE MADS-BOX PROTEIN AGL62"/>
    <property type="match status" value="1"/>
</dbReference>
<keyword evidence="2" id="KW-0805">Transcription regulation</keyword>
<gene>
    <name evidence="7" type="ORF">RIF29_22777</name>
</gene>
<dbReference type="GO" id="GO:0005634">
    <property type="term" value="C:nucleus"/>
    <property type="evidence" value="ECO:0007669"/>
    <property type="project" value="UniProtKB-SubCell"/>
</dbReference>
<dbReference type="InterPro" id="IPR036879">
    <property type="entry name" value="TF_MADSbox_sf"/>
</dbReference>
<dbReference type="PROSITE" id="PS50066">
    <property type="entry name" value="MADS_BOX_2"/>
    <property type="match status" value="1"/>
</dbReference>
<evidence type="ECO:0000256" key="1">
    <source>
        <dbReference type="ARBA" id="ARBA00004123"/>
    </source>
</evidence>
<dbReference type="GO" id="GO:0046983">
    <property type="term" value="F:protein dimerization activity"/>
    <property type="evidence" value="ECO:0007669"/>
    <property type="project" value="InterPro"/>
</dbReference>
<sequence length="173" mass="20365">MDMFKHLTKKNKGRKKIEIKKLDKDSNKQVTFSKRRTGLFKKASELCILCDVDAAIIVFSPADKLFCFGQPNVETLITRSLGRSQEFEHSISRGKSVSYDEHTREYDEAVKKLELEKKELMTFAKDWKRGNWWNEPIDKMSVEELEQFMVAMYELRRKLGERLGELMMMLAML</sequence>
<dbReference type="Proteomes" id="UP001372338">
    <property type="component" value="Unassembled WGS sequence"/>
</dbReference>
<organism evidence="7 8">
    <name type="scientific">Crotalaria pallida</name>
    <name type="common">Smooth rattlebox</name>
    <name type="synonym">Crotalaria striata</name>
    <dbReference type="NCBI Taxonomy" id="3830"/>
    <lineage>
        <taxon>Eukaryota</taxon>
        <taxon>Viridiplantae</taxon>
        <taxon>Streptophyta</taxon>
        <taxon>Embryophyta</taxon>
        <taxon>Tracheophyta</taxon>
        <taxon>Spermatophyta</taxon>
        <taxon>Magnoliopsida</taxon>
        <taxon>eudicotyledons</taxon>
        <taxon>Gunneridae</taxon>
        <taxon>Pentapetalae</taxon>
        <taxon>rosids</taxon>
        <taxon>fabids</taxon>
        <taxon>Fabales</taxon>
        <taxon>Fabaceae</taxon>
        <taxon>Papilionoideae</taxon>
        <taxon>50 kb inversion clade</taxon>
        <taxon>genistoids sensu lato</taxon>
        <taxon>core genistoids</taxon>
        <taxon>Crotalarieae</taxon>
        <taxon>Crotalaria</taxon>
    </lineage>
</organism>
<proteinExistence type="predicted"/>
<dbReference type="PRINTS" id="PR00404">
    <property type="entry name" value="MADSDOMAIN"/>
</dbReference>
<dbReference type="Gene3D" id="3.40.1810.10">
    <property type="entry name" value="Transcription factor, MADS-box"/>
    <property type="match status" value="1"/>
</dbReference>
<protein>
    <recommendedName>
        <fullName evidence="6">MADS-box domain-containing protein</fullName>
    </recommendedName>
</protein>
<dbReference type="FunFam" id="3.40.1810.10:FF:000006">
    <property type="entry name" value="Agamous-like MADS-box protein AGL62"/>
    <property type="match status" value="1"/>
</dbReference>